<keyword evidence="2 4" id="KW-0328">Glycosyltransferase</keyword>
<reference evidence="6" key="3">
    <citation type="submission" date="2017-08" db="EMBL/GenBank/DDBJ databases">
        <authorList>
            <person name="de Groot N.N."/>
        </authorList>
    </citation>
    <scope>NUCLEOTIDE SEQUENCE</scope>
</reference>
<feature type="chain" id="PRO_5011817991" description="UDP-glucuronosyltransferase" evidence="5">
    <location>
        <begin position="22"/>
        <end position="436"/>
    </location>
</feature>
<proteinExistence type="evidence at transcript level"/>
<dbReference type="GO" id="GO:0015020">
    <property type="term" value="F:glucuronosyltransferase activity"/>
    <property type="evidence" value="ECO:0007669"/>
    <property type="project" value="UniProtKB-EC"/>
</dbReference>
<dbReference type="SUPFAM" id="SSF53756">
    <property type="entry name" value="UDP-Glycosyltransferase/glycogen phosphorylase"/>
    <property type="match status" value="1"/>
</dbReference>
<dbReference type="Pfam" id="PF00201">
    <property type="entry name" value="UDPGT"/>
    <property type="match status" value="1"/>
</dbReference>
<evidence type="ECO:0000256" key="2">
    <source>
        <dbReference type="ARBA" id="ARBA00022676"/>
    </source>
</evidence>
<dbReference type="AlphaFoldDB" id="A0A286MXP2"/>
<name>A0A286MXP2_9NEOP</name>
<dbReference type="CDD" id="cd03784">
    <property type="entry name" value="GT1_Gtf-like"/>
    <property type="match status" value="1"/>
</dbReference>
<feature type="signal peptide" evidence="5">
    <location>
        <begin position="1"/>
        <end position="21"/>
    </location>
</feature>
<dbReference type="PANTHER" id="PTHR48043:SF159">
    <property type="entry name" value="EG:EG0003.4 PROTEIN-RELATED"/>
    <property type="match status" value="1"/>
</dbReference>
<comment type="catalytic activity">
    <reaction evidence="5">
        <text>glucuronate acceptor + UDP-alpha-D-glucuronate = acceptor beta-D-glucuronoside + UDP + H(+)</text>
        <dbReference type="Rhea" id="RHEA:21032"/>
        <dbReference type="ChEBI" id="CHEBI:15378"/>
        <dbReference type="ChEBI" id="CHEBI:58052"/>
        <dbReference type="ChEBI" id="CHEBI:58223"/>
        <dbReference type="ChEBI" id="CHEBI:132367"/>
        <dbReference type="ChEBI" id="CHEBI:132368"/>
        <dbReference type="EC" id="2.4.1.17"/>
    </reaction>
</comment>
<dbReference type="PROSITE" id="PS00375">
    <property type="entry name" value="UDPGT"/>
    <property type="match status" value="1"/>
</dbReference>
<sequence length="436" mass="49682">MALKLSKILILVSCSIILCDSARILCLFPTSSFSHQSVFRALTHELARRGHDVVVITPNPAFPKGQTPDNLTEIDIHDELSFTIETWNKAMRQHGLQDYLAAEDKYVKTMQIVYKQMTETFEALANNEEVQKIFKDNKKKIDLLILEAWPRPLLVLSHIFKVPVIQISSFGTMVRNYETVGAIGNPLLLPTGLRLRVHNMTIWEKFVELYNYITLTNFYDSYEETDNAMLRKLFGPDVPPLSELANNVDMLFLNVNPIWNGNWPAPPSVVHLGGLHLELYEPKPLPKDLQTYLDNSHNGAIYVSFGTNIAPSAMSLDRLSTFIDAFAKLPYNVLFKYDQESLPMKQPENVMISKWFPQADVLNHTNIKLFICQGGLQSTDEALMNGVPLIGIPMLGDQWFNTEKYEHHRIGKKLDFNTVTEEELLNSIETVIKDET</sequence>
<keyword evidence="3 4" id="KW-0808">Transferase</keyword>
<dbReference type="EC" id="2.4.1.17" evidence="5"/>
<evidence type="ECO:0000256" key="1">
    <source>
        <dbReference type="ARBA" id="ARBA00009995"/>
    </source>
</evidence>
<evidence type="ECO:0000256" key="3">
    <source>
        <dbReference type="ARBA" id="ARBA00022679"/>
    </source>
</evidence>
<dbReference type="Gene3D" id="3.40.50.2000">
    <property type="entry name" value="Glycogen Phosphorylase B"/>
    <property type="match status" value="2"/>
</dbReference>
<keyword evidence="5" id="KW-0732">Signal</keyword>
<dbReference type="InterPro" id="IPR035595">
    <property type="entry name" value="UDP_glycos_trans_CS"/>
</dbReference>
<dbReference type="GO" id="GO:0016020">
    <property type="term" value="C:membrane"/>
    <property type="evidence" value="ECO:0007669"/>
    <property type="project" value="UniProtKB-SubCell"/>
</dbReference>
<organism evidence="6">
    <name type="scientific">Zygaena filipendulae</name>
    <dbReference type="NCBI Taxonomy" id="287375"/>
    <lineage>
        <taxon>Eukaryota</taxon>
        <taxon>Metazoa</taxon>
        <taxon>Ecdysozoa</taxon>
        <taxon>Arthropoda</taxon>
        <taxon>Hexapoda</taxon>
        <taxon>Insecta</taxon>
        <taxon>Pterygota</taxon>
        <taxon>Neoptera</taxon>
        <taxon>Endopterygota</taxon>
        <taxon>Lepidoptera</taxon>
        <taxon>Glossata</taxon>
        <taxon>Ditrysia</taxon>
        <taxon>Zygaenoidea</taxon>
        <taxon>Zygaenidae</taxon>
        <taxon>Zygaeninae</taxon>
        <taxon>Zygaena</taxon>
    </lineage>
</organism>
<reference evidence="6" key="2">
    <citation type="journal article" date="2014" name="PLoS ONE">
        <title>Chemical defense balanced by sequestration and de novo biosynthesis in a lepidopteran specialist.</title>
        <authorList>
            <person name="Furstenberg-Hagg J."/>
            <person name="Zagrobelny M."/>
            <person name="Jorgensen K."/>
            <person name="Vogel H."/>
            <person name="Moller B.L."/>
            <person name="Bak S."/>
        </authorList>
    </citation>
    <scope>NUCLEOTIDE SEQUENCE</scope>
</reference>
<evidence type="ECO:0000256" key="4">
    <source>
        <dbReference type="RuleBase" id="RU003718"/>
    </source>
</evidence>
<dbReference type="PANTHER" id="PTHR48043">
    <property type="entry name" value="EG:EG0003.4 PROTEIN-RELATED"/>
    <property type="match status" value="1"/>
</dbReference>
<dbReference type="InterPro" id="IPR002213">
    <property type="entry name" value="UDP_glucos_trans"/>
</dbReference>
<comment type="subcellular location">
    <subcellularLocation>
        <location evidence="5">Membrane</location>
        <topology evidence="5">Single-pass membrane protein</topology>
    </subcellularLocation>
</comment>
<reference evidence="6" key="1">
    <citation type="journal article" date="2009" name="BMC Genomics">
        <title>454 pyrosequencing based transcriptome analysis of Zygaena filipendulae with focus on genes involved in biosynthesis of cyanogenic glucosides.</title>
        <authorList>
            <person name="Zagrobelny M."/>
            <person name="Scheibye-Alsing K."/>
            <person name="Jensen N.B."/>
            <person name="Moller B.L."/>
            <person name="Gorodkin J."/>
            <person name="Bak S."/>
        </authorList>
    </citation>
    <scope>NUCLEOTIDE SEQUENCE</scope>
</reference>
<comment type="similarity">
    <text evidence="1 4">Belongs to the UDP-glycosyltransferase family.</text>
</comment>
<protein>
    <recommendedName>
        <fullName evidence="5">UDP-glucuronosyltransferase</fullName>
        <ecNumber evidence="5">2.4.1.17</ecNumber>
    </recommendedName>
</protein>
<dbReference type="InterPro" id="IPR050271">
    <property type="entry name" value="UDP-glycosyltransferase"/>
</dbReference>
<accession>A0A286MXP2</accession>
<evidence type="ECO:0000313" key="6">
    <source>
        <dbReference type="EMBL" id="ASX93994.1"/>
    </source>
</evidence>
<evidence type="ECO:0000256" key="5">
    <source>
        <dbReference type="RuleBase" id="RU362059"/>
    </source>
</evidence>
<gene>
    <name evidence="6" type="primary">UGT33U1</name>
</gene>
<dbReference type="EMBL" id="MF684360">
    <property type="protein sequence ID" value="ASX93994.1"/>
    <property type="molecule type" value="mRNA"/>
</dbReference>
<dbReference type="FunFam" id="3.40.50.2000:FF:000050">
    <property type="entry name" value="UDP-glucuronosyltransferase"/>
    <property type="match status" value="1"/>
</dbReference>